<feature type="region of interest" description="Disordered" evidence="1">
    <location>
        <begin position="20"/>
        <end position="85"/>
    </location>
</feature>
<reference evidence="2" key="1">
    <citation type="submission" date="2015-04" db="UniProtKB">
        <authorList>
            <consortium name="EnsemblPlants"/>
        </authorList>
    </citation>
    <scope>IDENTIFICATION</scope>
</reference>
<evidence type="ECO:0000256" key="1">
    <source>
        <dbReference type="SAM" id="MobiDB-lite"/>
    </source>
</evidence>
<dbReference type="Proteomes" id="UP000008021">
    <property type="component" value="Chromosome 12"/>
</dbReference>
<sequence>MEEEPPCLQPAFACRCHADHRAEPDPPTSWPLPLGGRDGAVAPPARQRHARGRLSPPCPQPTSCRIHLVTRHHPRTTTAAPPRRRFSSSLNYHRCRSSSMPRHHRNWLAGTPHLLTVVAVPFLSTRNHKLSLIHKMWRG</sequence>
<accession>A0A0E0FBI6</accession>
<reference evidence="2" key="2">
    <citation type="submission" date="2018-05" db="EMBL/GenBank/DDBJ databases">
        <title>OmerRS3 (Oryza meridionalis Reference Sequence Version 3).</title>
        <authorList>
            <person name="Zhang J."/>
            <person name="Kudrna D."/>
            <person name="Lee S."/>
            <person name="Talag J."/>
            <person name="Welchert J."/>
            <person name="Wing R.A."/>
        </authorList>
    </citation>
    <scope>NUCLEOTIDE SEQUENCE [LARGE SCALE GENOMIC DNA]</scope>
    <source>
        <strain evidence="2">cv. OR44</strain>
    </source>
</reference>
<proteinExistence type="predicted"/>
<dbReference type="EnsemblPlants" id="OMERI12G06660.1">
    <property type="protein sequence ID" value="OMERI12G06660.1"/>
    <property type="gene ID" value="OMERI12G06660"/>
</dbReference>
<keyword evidence="3" id="KW-1185">Reference proteome</keyword>
<evidence type="ECO:0000313" key="2">
    <source>
        <dbReference type="EnsemblPlants" id="OMERI12G06660.1"/>
    </source>
</evidence>
<dbReference type="AlphaFoldDB" id="A0A0E0FBI6"/>
<evidence type="ECO:0000313" key="3">
    <source>
        <dbReference type="Proteomes" id="UP000008021"/>
    </source>
</evidence>
<dbReference type="HOGENOM" id="CLU_1848283_0_0_1"/>
<organism evidence="2">
    <name type="scientific">Oryza meridionalis</name>
    <dbReference type="NCBI Taxonomy" id="40149"/>
    <lineage>
        <taxon>Eukaryota</taxon>
        <taxon>Viridiplantae</taxon>
        <taxon>Streptophyta</taxon>
        <taxon>Embryophyta</taxon>
        <taxon>Tracheophyta</taxon>
        <taxon>Spermatophyta</taxon>
        <taxon>Magnoliopsida</taxon>
        <taxon>Liliopsida</taxon>
        <taxon>Poales</taxon>
        <taxon>Poaceae</taxon>
        <taxon>BOP clade</taxon>
        <taxon>Oryzoideae</taxon>
        <taxon>Oryzeae</taxon>
        <taxon>Oryzinae</taxon>
        <taxon>Oryza</taxon>
    </lineage>
</organism>
<dbReference type="Gramene" id="OMERI12G06660.1">
    <property type="protein sequence ID" value="OMERI12G06660.1"/>
    <property type="gene ID" value="OMERI12G06660"/>
</dbReference>
<protein>
    <submittedName>
        <fullName evidence="2">Uncharacterized protein</fullName>
    </submittedName>
</protein>
<name>A0A0E0FBI6_9ORYZ</name>